<dbReference type="AlphaFoldDB" id="A0A423GK14"/>
<dbReference type="RefSeq" id="WP_123584869.1">
    <property type="nucleotide sequence ID" value="NZ_MOBI01000029.1"/>
</dbReference>
<accession>A0A423GK14</accession>
<proteinExistence type="predicted"/>
<comment type="caution">
    <text evidence="1">The sequence shown here is derived from an EMBL/GenBank/DDBJ whole genome shotgun (WGS) entry which is preliminary data.</text>
</comment>
<gene>
    <name evidence="1" type="ORF">BK658_25565</name>
</gene>
<sequence length="128" mass="13992">MTEAQTLNDPRTTFSKVIQTDLQGFTYIGEGTSKAEGSEGKRAGANFVGLQVQQYKSFKLVSRGGEGTFMVRKDYKGGSDSNLHYVTVNTIDTGETFNIRSVEMKNLQGLFAAGRSSSNLNFSVYGRP</sequence>
<protein>
    <submittedName>
        <fullName evidence="1">Uncharacterized protein</fullName>
    </submittedName>
</protein>
<evidence type="ECO:0000313" key="2">
    <source>
        <dbReference type="Proteomes" id="UP000284684"/>
    </source>
</evidence>
<organism evidence="1 2">
    <name type="scientific">Pseudomonas brassicacearum</name>
    <dbReference type="NCBI Taxonomy" id="930166"/>
    <lineage>
        <taxon>Bacteria</taxon>
        <taxon>Pseudomonadati</taxon>
        <taxon>Pseudomonadota</taxon>
        <taxon>Gammaproteobacteria</taxon>
        <taxon>Pseudomonadales</taxon>
        <taxon>Pseudomonadaceae</taxon>
        <taxon>Pseudomonas</taxon>
    </lineage>
</organism>
<dbReference type="Proteomes" id="UP000284684">
    <property type="component" value="Unassembled WGS sequence"/>
</dbReference>
<reference evidence="1 2" key="1">
    <citation type="submission" date="2016-10" db="EMBL/GenBank/DDBJ databases">
        <title>Comparative genome analysis of multiple Pseudomonas spp. focuses on biocontrol and plant growth promoting traits.</title>
        <authorList>
            <person name="Tao X.-Y."/>
            <person name="Taylor C.G."/>
        </authorList>
    </citation>
    <scope>NUCLEOTIDE SEQUENCE [LARGE SCALE GENOMIC DNA]</scope>
    <source>
        <strain evidence="1 2">37D10</strain>
    </source>
</reference>
<name>A0A423GK14_9PSED</name>
<evidence type="ECO:0000313" key="1">
    <source>
        <dbReference type="EMBL" id="ROM90755.1"/>
    </source>
</evidence>
<dbReference type="EMBL" id="MOBI01000029">
    <property type="protein sequence ID" value="ROM90755.1"/>
    <property type="molecule type" value="Genomic_DNA"/>
</dbReference>